<proteinExistence type="predicted"/>
<feature type="transmembrane region" description="Helical" evidence="5">
    <location>
        <begin position="136"/>
        <end position="157"/>
    </location>
</feature>
<dbReference type="Proteomes" id="UP001328107">
    <property type="component" value="Unassembled WGS sequence"/>
</dbReference>
<comment type="subcellular location">
    <subcellularLocation>
        <location evidence="1">Membrane</location>
    </subcellularLocation>
</comment>
<sequence length="382" mass="43031">AFMGTAVEYAQSRLQCNSETINNGTCFGYAVCGYCYGYIDDGSIPEEEKDLFYDTFNLVVIGVILPSIGLFGLMGNSISSFIYSRKEMRSSMNVYLCALACSDIVIIITSFFLFVLESMRKRSIFAHRLYATAAPYMFPLGLSAQSLSVFLTVTAAADCLILDSYPLQIVFVIVLLALAYNAPHLFEIYVIDCWSLHYKQASKDVCPTELRGNEVYVSIYYAWMYTIFMAVGPLMLLILINTVIILRIRCRKKETTEESSGGSGDVITLILVVALFVTCNILPLTVNLLEMLLQVENPYLIDLSNLMVVVNSSCNFLIYYAFGSNFRRTLKQYVRRSRVMISAAASRSTRRRRRRSSRQIKASFTPLPVTSLVTEPNKEFLV</sequence>
<feature type="transmembrane region" description="Helical" evidence="5">
    <location>
        <begin position="266"/>
        <end position="286"/>
    </location>
</feature>
<keyword evidence="3 5" id="KW-1133">Transmembrane helix</keyword>
<evidence type="ECO:0000259" key="6">
    <source>
        <dbReference type="PROSITE" id="PS50262"/>
    </source>
</evidence>
<keyword evidence="2 5" id="KW-0812">Transmembrane</keyword>
<dbReference type="Pfam" id="PF00001">
    <property type="entry name" value="7tm_1"/>
    <property type="match status" value="1"/>
</dbReference>
<dbReference type="PROSITE" id="PS50262">
    <property type="entry name" value="G_PROTEIN_RECEP_F1_2"/>
    <property type="match status" value="1"/>
</dbReference>
<dbReference type="SUPFAM" id="SSF81321">
    <property type="entry name" value="Family A G protein-coupled receptor-like"/>
    <property type="match status" value="1"/>
</dbReference>
<dbReference type="PRINTS" id="PR00237">
    <property type="entry name" value="GPCRRHODOPSN"/>
</dbReference>
<organism evidence="7 8">
    <name type="scientific">Pristionchus mayeri</name>
    <dbReference type="NCBI Taxonomy" id="1317129"/>
    <lineage>
        <taxon>Eukaryota</taxon>
        <taxon>Metazoa</taxon>
        <taxon>Ecdysozoa</taxon>
        <taxon>Nematoda</taxon>
        <taxon>Chromadorea</taxon>
        <taxon>Rhabditida</taxon>
        <taxon>Rhabditina</taxon>
        <taxon>Diplogasteromorpha</taxon>
        <taxon>Diplogasteroidea</taxon>
        <taxon>Neodiplogasteridae</taxon>
        <taxon>Pristionchus</taxon>
    </lineage>
</organism>
<evidence type="ECO:0000313" key="7">
    <source>
        <dbReference type="EMBL" id="GMR32839.1"/>
    </source>
</evidence>
<evidence type="ECO:0000256" key="1">
    <source>
        <dbReference type="ARBA" id="ARBA00004370"/>
    </source>
</evidence>
<feature type="transmembrane region" description="Helical" evidence="5">
    <location>
        <begin position="94"/>
        <end position="116"/>
    </location>
</feature>
<feature type="domain" description="G-protein coupled receptors family 1 profile" evidence="6">
    <location>
        <begin position="75"/>
        <end position="319"/>
    </location>
</feature>
<gene>
    <name evidence="7" type="ORF">PMAYCL1PPCAC_03034</name>
</gene>
<dbReference type="InterPro" id="IPR053326">
    <property type="entry name" value="GPCR1-like"/>
</dbReference>
<comment type="caution">
    <text evidence="7">The sequence shown here is derived from an EMBL/GenBank/DDBJ whole genome shotgun (WGS) entry which is preliminary data.</text>
</comment>
<dbReference type="CDD" id="cd14978">
    <property type="entry name" value="7tmA_FMRFamide_R-like"/>
    <property type="match status" value="1"/>
</dbReference>
<keyword evidence="8" id="KW-1185">Reference proteome</keyword>
<dbReference type="Gene3D" id="1.20.1070.10">
    <property type="entry name" value="Rhodopsin 7-helix transmembrane proteins"/>
    <property type="match status" value="1"/>
</dbReference>
<dbReference type="PANTHER" id="PTHR47632:SF2">
    <property type="entry name" value="G-PROTEIN COUPLED RECEPTOR FRPR-1-RELATED"/>
    <property type="match status" value="1"/>
</dbReference>
<feature type="non-terminal residue" evidence="7">
    <location>
        <position position="1"/>
    </location>
</feature>
<feature type="transmembrane region" description="Helical" evidence="5">
    <location>
        <begin position="169"/>
        <end position="191"/>
    </location>
</feature>
<evidence type="ECO:0000256" key="5">
    <source>
        <dbReference type="SAM" id="Phobius"/>
    </source>
</evidence>
<dbReference type="SMART" id="SM01381">
    <property type="entry name" value="7TM_GPCR_Srsx"/>
    <property type="match status" value="1"/>
</dbReference>
<feature type="transmembrane region" description="Helical" evidence="5">
    <location>
        <begin position="306"/>
        <end position="326"/>
    </location>
</feature>
<dbReference type="GO" id="GO:0004930">
    <property type="term" value="F:G protein-coupled receptor activity"/>
    <property type="evidence" value="ECO:0007669"/>
    <property type="project" value="InterPro"/>
</dbReference>
<feature type="transmembrane region" description="Helical" evidence="5">
    <location>
        <begin position="220"/>
        <end position="246"/>
    </location>
</feature>
<dbReference type="InterPro" id="IPR000276">
    <property type="entry name" value="GPCR_Rhodpsn"/>
</dbReference>
<reference evidence="8" key="1">
    <citation type="submission" date="2022-10" db="EMBL/GenBank/DDBJ databases">
        <title>Genome assembly of Pristionchus species.</title>
        <authorList>
            <person name="Yoshida K."/>
            <person name="Sommer R.J."/>
        </authorList>
    </citation>
    <scope>NUCLEOTIDE SEQUENCE [LARGE SCALE GENOMIC DNA]</scope>
    <source>
        <strain evidence="8">RS5460</strain>
    </source>
</reference>
<dbReference type="GO" id="GO:0016020">
    <property type="term" value="C:membrane"/>
    <property type="evidence" value="ECO:0007669"/>
    <property type="project" value="UniProtKB-SubCell"/>
</dbReference>
<dbReference type="PANTHER" id="PTHR47632">
    <property type="entry name" value="FMRFAMIDE PEPTIDE RECEPTOR FAMILY-RELATED"/>
    <property type="match status" value="1"/>
</dbReference>
<accession>A0AAN5C8I8</accession>
<evidence type="ECO:0000256" key="4">
    <source>
        <dbReference type="ARBA" id="ARBA00023136"/>
    </source>
</evidence>
<feature type="transmembrane region" description="Helical" evidence="5">
    <location>
        <begin position="55"/>
        <end position="73"/>
    </location>
</feature>
<evidence type="ECO:0000256" key="3">
    <source>
        <dbReference type="ARBA" id="ARBA00022989"/>
    </source>
</evidence>
<keyword evidence="4 5" id="KW-0472">Membrane</keyword>
<dbReference type="EMBL" id="BTRK01000001">
    <property type="protein sequence ID" value="GMR32839.1"/>
    <property type="molecule type" value="Genomic_DNA"/>
</dbReference>
<evidence type="ECO:0000313" key="8">
    <source>
        <dbReference type="Proteomes" id="UP001328107"/>
    </source>
</evidence>
<protein>
    <recommendedName>
        <fullName evidence="6">G-protein coupled receptors family 1 profile domain-containing protein</fullName>
    </recommendedName>
</protein>
<evidence type="ECO:0000256" key="2">
    <source>
        <dbReference type="ARBA" id="ARBA00022692"/>
    </source>
</evidence>
<name>A0AAN5C8I8_9BILA</name>
<dbReference type="AlphaFoldDB" id="A0AAN5C8I8"/>
<dbReference type="InterPro" id="IPR017452">
    <property type="entry name" value="GPCR_Rhodpsn_7TM"/>
</dbReference>